<dbReference type="SUPFAM" id="SSF81296">
    <property type="entry name" value="E set domains"/>
    <property type="match status" value="1"/>
</dbReference>
<comment type="subcellular location">
    <subcellularLocation>
        <location evidence="1">Cell envelope</location>
    </subcellularLocation>
    <subcellularLocation>
        <location evidence="5">Periplasm</location>
    </subcellularLocation>
</comment>
<gene>
    <name evidence="8" type="ORF">ABR69_04285</name>
</gene>
<name>A0A0R2SB12_9GAMM</name>
<reference evidence="8 9" key="1">
    <citation type="submission" date="2015-10" db="EMBL/GenBank/DDBJ databases">
        <title>Metagenome-Assembled Genomes uncover a global brackish microbiome.</title>
        <authorList>
            <person name="Hugerth L.W."/>
            <person name="Larsson J."/>
            <person name="Alneberg J."/>
            <person name="Lindh M.V."/>
            <person name="Legrand C."/>
            <person name="Pinhassi J."/>
            <person name="Andersson A.F."/>
        </authorList>
    </citation>
    <scope>NUCLEOTIDE SEQUENCE [LARGE SCALE GENOMIC DNA]</scope>
    <source>
        <strain evidence="8">BACL4 MAG-120507-bin80</strain>
    </source>
</reference>
<dbReference type="GO" id="GO:0005886">
    <property type="term" value="C:plasma membrane"/>
    <property type="evidence" value="ECO:0007669"/>
    <property type="project" value="TreeGrafter"/>
</dbReference>
<evidence type="ECO:0000313" key="9">
    <source>
        <dbReference type="Proteomes" id="UP000051934"/>
    </source>
</evidence>
<organism evidence="8 9">
    <name type="scientific">OM182 bacterium BACL3 MAG-120507-bin80</name>
    <dbReference type="NCBI Taxonomy" id="1655577"/>
    <lineage>
        <taxon>Bacteria</taxon>
        <taxon>Pseudomonadati</taxon>
        <taxon>Pseudomonadota</taxon>
        <taxon>Gammaproteobacteria</taxon>
        <taxon>OMG group</taxon>
        <taxon>OM182 clade</taxon>
    </lineage>
</organism>
<evidence type="ECO:0000256" key="1">
    <source>
        <dbReference type="ARBA" id="ARBA00004196"/>
    </source>
</evidence>
<dbReference type="AlphaFoldDB" id="A0A0R2SB12"/>
<dbReference type="GO" id="GO:0006825">
    <property type="term" value="P:copper ion transport"/>
    <property type="evidence" value="ECO:0007669"/>
    <property type="project" value="InterPro"/>
</dbReference>
<accession>A0A0R2SB12</accession>
<dbReference type="InterPro" id="IPR014755">
    <property type="entry name" value="Cu-Rt/internalin_Ig-like"/>
</dbReference>
<dbReference type="InterPro" id="IPR014756">
    <property type="entry name" value="Ig_E-set"/>
</dbReference>
<dbReference type="GO" id="GO:0005507">
    <property type="term" value="F:copper ion binding"/>
    <property type="evidence" value="ECO:0007669"/>
    <property type="project" value="UniProtKB-UniRule"/>
</dbReference>
<proteinExistence type="inferred from homology"/>
<dbReference type="PANTHER" id="PTHR34820">
    <property type="entry name" value="INNER MEMBRANE PROTEIN YEBZ"/>
    <property type="match status" value="1"/>
</dbReference>
<evidence type="ECO:0000256" key="5">
    <source>
        <dbReference type="RuleBase" id="RU369037"/>
    </source>
</evidence>
<dbReference type="GO" id="GO:0046688">
    <property type="term" value="P:response to copper ion"/>
    <property type="evidence" value="ECO:0007669"/>
    <property type="project" value="UniProtKB-UniRule"/>
</dbReference>
<keyword evidence="4 5" id="KW-0186">Copper</keyword>
<dbReference type="GO" id="GO:0042597">
    <property type="term" value="C:periplasmic space"/>
    <property type="evidence" value="ECO:0007669"/>
    <property type="project" value="UniProtKB-SubCell"/>
</dbReference>
<dbReference type="PANTHER" id="PTHR34820:SF4">
    <property type="entry name" value="INNER MEMBRANE PROTEIN YEBZ"/>
    <property type="match status" value="1"/>
</dbReference>
<evidence type="ECO:0000256" key="2">
    <source>
        <dbReference type="ARBA" id="ARBA00022723"/>
    </source>
</evidence>
<evidence type="ECO:0000256" key="4">
    <source>
        <dbReference type="ARBA" id="ARBA00023008"/>
    </source>
</evidence>
<dbReference type="GO" id="GO:0030313">
    <property type="term" value="C:cell envelope"/>
    <property type="evidence" value="ECO:0007669"/>
    <property type="project" value="UniProtKB-SubCell"/>
</dbReference>
<dbReference type="InterPro" id="IPR032694">
    <property type="entry name" value="CopC/D"/>
</dbReference>
<protein>
    <recommendedName>
        <fullName evidence="5">Copper resistance protein C</fullName>
    </recommendedName>
</protein>
<dbReference type="Proteomes" id="UP000051934">
    <property type="component" value="Unassembled WGS sequence"/>
</dbReference>
<keyword evidence="2 5" id="KW-0479">Metal-binding</keyword>
<dbReference type="InterPro" id="IPR007348">
    <property type="entry name" value="CopC_dom"/>
</dbReference>
<comment type="caution">
    <text evidence="8">The sequence shown here is derived from an EMBL/GenBank/DDBJ whole genome shotgun (WGS) entry which is preliminary data.</text>
</comment>
<sequence length="108" mass="11296">MTASAHNVLKSSIPADGSTLERSPSELALDFNGQVRLVKLSLKRSDESIDVGFKPDLTAATSFVVPVPELASGTYSLEFSVIGEDGHTVAGHFNFGIGMPAAHAESGH</sequence>
<comment type="similarity">
    <text evidence="5">Belongs to the CopC family.</text>
</comment>
<feature type="region of interest" description="Disordered" evidence="6">
    <location>
        <begin position="1"/>
        <end position="21"/>
    </location>
</feature>
<feature type="domain" description="CopC" evidence="7">
    <location>
        <begin position="6"/>
        <end position="96"/>
    </location>
</feature>
<dbReference type="Gene3D" id="2.60.40.1220">
    <property type="match status" value="1"/>
</dbReference>
<evidence type="ECO:0000256" key="6">
    <source>
        <dbReference type="SAM" id="MobiDB-lite"/>
    </source>
</evidence>
<evidence type="ECO:0000256" key="3">
    <source>
        <dbReference type="ARBA" id="ARBA00022729"/>
    </source>
</evidence>
<keyword evidence="3 5" id="KW-0732">Signal</keyword>
<comment type="function">
    <text evidence="5">Involved in copper resistance.</text>
</comment>
<evidence type="ECO:0000313" key="8">
    <source>
        <dbReference type="EMBL" id="KRO71958.1"/>
    </source>
</evidence>
<dbReference type="EMBL" id="LIBB01000114">
    <property type="protein sequence ID" value="KRO71958.1"/>
    <property type="molecule type" value="Genomic_DNA"/>
</dbReference>
<evidence type="ECO:0000259" key="7">
    <source>
        <dbReference type="Pfam" id="PF04234"/>
    </source>
</evidence>
<dbReference type="Pfam" id="PF04234">
    <property type="entry name" value="CopC"/>
    <property type="match status" value="1"/>
</dbReference>
<keyword evidence="5" id="KW-0574">Periplasm</keyword>